<evidence type="ECO:0000313" key="2">
    <source>
        <dbReference type="EMBL" id="PKQ63423.1"/>
    </source>
</evidence>
<comment type="caution">
    <text evidence="2">The sequence shown here is derived from an EMBL/GenBank/DDBJ whole genome shotgun (WGS) entry which is preliminary data.</text>
</comment>
<feature type="region of interest" description="Disordered" evidence="1">
    <location>
        <begin position="1"/>
        <end position="41"/>
    </location>
</feature>
<name>A0A2N3HZK2_9BACT</name>
<accession>A0A2N3HZK2</accession>
<evidence type="ECO:0000313" key="3">
    <source>
        <dbReference type="Proteomes" id="UP000233535"/>
    </source>
</evidence>
<sequence length="109" mass="11979">MQPCDKLPSADGRSMQPCDKLPSTDGRSMQPCDKLPSADGRPMQPCVSFHRLMEAGEPSKPSLMGIFSRKPCSNCLFLVAYCIVQKKPANRKFAGCTNALKKFSPERAN</sequence>
<dbReference type="EMBL" id="MVDD01000005">
    <property type="protein sequence ID" value="PKQ63423.1"/>
    <property type="molecule type" value="Genomic_DNA"/>
</dbReference>
<reference evidence="2 3" key="1">
    <citation type="journal article" date="2017" name="Front. Microbiol.">
        <title>Labilibaculum manganireducens gen. nov., sp. nov. and Labilibaculum filiforme sp. nov., Novel Bacteroidetes Isolated from Subsurface Sediments of the Baltic Sea.</title>
        <authorList>
            <person name="Vandieken V."/>
            <person name="Marshall I.P."/>
            <person name="Niemann H."/>
            <person name="Engelen B."/>
            <person name="Cypionka H."/>
        </authorList>
    </citation>
    <scope>NUCLEOTIDE SEQUENCE [LARGE SCALE GENOMIC DNA]</scope>
    <source>
        <strain evidence="2 3">59.16B</strain>
    </source>
</reference>
<dbReference type="Proteomes" id="UP000233535">
    <property type="component" value="Unassembled WGS sequence"/>
</dbReference>
<organism evidence="2 3">
    <name type="scientific">Labilibaculum filiforme</name>
    <dbReference type="NCBI Taxonomy" id="1940526"/>
    <lineage>
        <taxon>Bacteria</taxon>
        <taxon>Pseudomonadati</taxon>
        <taxon>Bacteroidota</taxon>
        <taxon>Bacteroidia</taxon>
        <taxon>Marinilabiliales</taxon>
        <taxon>Marinifilaceae</taxon>
        <taxon>Labilibaculum</taxon>
    </lineage>
</organism>
<keyword evidence="3" id="KW-1185">Reference proteome</keyword>
<gene>
    <name evidence="2" type="ORF">BZG02_08565</name>
</gene>
<protein>
    <submittedName>
        <fullName evidence="2">Uncharacterized protein</fullName>
    </submittedName>
</protein>
<dbReference type="AlphaFoldDB" id="A0A2N3HZK2"/>
<evidence type="ECO:0000256" key="1">
    <source>
        <dbReference type="SAM" id="MobiDB-lite"/>
    </source>
</evidence>
<proteinExistence type="predicted"/>